<evidence type="ECO:0000313" key="2">
    <source>
        <dbReference type="EMBL" id="TDP88121.1"/>
    </source>
</evidence>
<proteinExistence type="predicted"/>
<evidence type="ECO:0008006" key="4">
    <source>
        <dbReference type="Google" id="ProtNLM"/>
    </source>
</evidence>
<name>A0A4R6RN23_9BURK</name>
<sequence length="255" mass="27961">MTMAMRSLWTRLLPGCWLCLAGLASAEVVPDLPPPDNIDLQLAFENATGRYGEAKSSGIRQTTLSTRYRKGNWLLGLDAPWLQIQDRAPDADHPRAEGVGDVVLRLTRTLRDLDTRGPGIDITTKVKTRTGNAGLGLGSGATDVSLQIDGTQLLSRSTLLFGHIGKRETGDLPGRKPFKDPWYAEAGFQTRWANQHDAGVYHSVRGRIGALGPLREWTAFAGTRVDAMRFQVYLSHGVSRASADWAAGMIGRYRF</sequence>
<protein>
    <recommendedName>
        <fullName evidence="4">Outer membrane scaffolding protein for murein synthesis (MipA/OmpV family)</fullName>
    </recommendedName>
</protein>
<feature type="chain" id="PRO_5020247051" description="Outer membrane scaffolding protein for murein synthesis (MipA/OmpV family)" evidence="1">
    <location>
        <begin position="27"/>
        <end position="255"/>
    </location>
</feature>
<dbReference type="EMBL" id="SNXW01000001">
    <property type="protein sequence ID" value="TDP88121.1"/>
    <property type="molecule type" value="Genomic_DNA"/>
</dbReference>
<accession>A0A4R6RN23</accession>
<keyword evidence="1" id="KW-0732">Signal</keyword>
<dbReference type="Proteomes" id="UP000294593">
    <property type="component" value="Unassembled WGS sequence"/>
</dbReference>
<gene>
    <name evidence="2" type="ORF">EV672_101265</name>
</gene>
<evidence type="ECO:0000256" key="1">
    <source>
        <dbReference type="SAM" id="SignalP"/>
    </source>
</evidence>
<keyword evidence="3" id="KW-1185">Reference proteome</keyword>
<dbReference type="RefSeq" id="WP_133605773.1">
    <property type="nucleotide sequence ID" value="NZ_SNXW01000001.1"/>
</dbReference>
<evidence type="ECO:0000313" key="3">
    <source>
        <dbReference type="Proteomes" id="UP000294593"/>
    </source>
</evidence>
<dbReference type="AlphaFoldDB" id="A0A4R6RN23"/>
<comment type="caution">
    <text evidence="2">The sequence shown here is derived from an EMBL/GenBank/DDBJ whole genome shotgun (WGS) entry which is preliminary data.</text>
</comment>
<reference evidence="2 3" key="1">
    <citation type="submission" date="2019-03" db="EMBL/GenBank/DDBJ databases">
        <title>Genomic Encyclopedia of Type Strains, Phase IV (KMG-IV): sequencing the most valuable type-strain genomes for metagenomic binning, comparative biology and taxonomic classification.</title>
        <authorList>
            <person name="Goeker M."/>
        </authorList>
    </citation>
    <scope>NUCLEOTIDE SEQUENCE [LARGE SCALE GENOMIC DNA]</scope>
    <source>
        <strain evidence="2 3">DSM 11901</strain>
    </source>
</reference>
<organism evidence="2 3">
    <name type="scientific">Aquabacterium commune</name>
    <dbReference type="NCBI Taxonomy" id="70586"/>
    <lineage>
        <taxon>Bacteria</taxon>
        <taxon>Pseudomonadati</taxon>
        <taxon>Pseudomonadota</taxon>
        <taxon>Betaproteobacteria</taxon>
        <taxon>Burkholderiales</taxon>
        <taxon>Aquabacterium</taxon>
    </lineage>
</organism>
<feature type="signal peptide" evidence="1">
    <location>
        <begin position="1"/>
        <end position="26"/>
    </location>
</feature>